<dbReference type="PANTHER" id="PTHR43680:SF2">
    <property type="entry name" value="NITRATE REDUCTASE MOLYBDENUM COFACTOR ASSEMBLY CHAPERONE NARJ"/>
    <property type="match status" value="1"/>
</dbReference>
<dbReference type="KEGG" id="sapp:SAC06_06140"/>
<dbReference type="NCBIfam" id="TIGR00684">
    <property type="entry name" value="narJ"/>
    <property type="match status" value="1"/>
</dbReference>
<evidence type="ECO:0000256" key="1">
    <source>
        <dbReference type="ARBA" id="ARBA00023063"/>
    </source>
</evidence>
<dbReference type="SUPFAM" id="SSF89155">
    <property type="entry name" value="TorD-like"/>
    <property type="match status" value="1"/>
</dbReference>
<gene>
    <name evidence="2" type="primary">narJ</name>
    <name evidence="2" type="ORF">SAC06_06140</name>
</gene>
<dbReference type="GO" id="GO:0042128">
    <property type="term" value="P:nitrate assimilation"/>
    <property type="evidence" value="ECO:0007669"/>
    <property type="project" value="UniProtKB-KW"/>
</dbReference>
<dbReference type="AlphaFoldDB" id="A0AAU7V6E2"/>
<organism evidence="2">
    <name type="scientific">Scrofimicrobium appendicitidis</name>
    <dbReference type="NCBI Taxonomy" id="3079930"/>
    <lineage>
        <taxon>Bacteria</taxon>
        <taxon>Bacillati</taxon>
        <taxon>Actinomycetota</taxon>
        <taxon>Actinomycetes</taxon>
        <taxon>Actinomycetales</taxon>
        <taxon>Actinomycetaceae</taxon>
        <taxon>Scrofimicrobium</taxon>
    </lineage>
</organism>
<name>A0AAU7V6E2_9ACTO</name>
<dbReference type="InterPro" id="IPR020945">
    <property type="entry name" value="DMSO/NO3_reduct_chaperone"/>
</dbReference>
<reference evidence="2" key="1">
    <citation type="submission" date="2023-11" db="EMBL/GenBank/DDBJ databases">
        <title>Scrofimicrobium hongkongense sp. nov., isolated from a patient with peritonitis.</title>
        <authorList>
            <person name="Lao H.Y."/>
            <person name="Wong A.Y.P."/>
            <person name="Ng T.L."/>
            <person name="Wong R.Y.L."/>
            <person name="Yau M.C.Y."/>
            <person name="Lam J.Y.W."/>
            <person name="Siu G.K.H."/>
        </authorList>
    </citation>
    <scope>NUCLEOTIDE SEQUENCE</scope>
    <source>
        <strain evidence="2">R131</strain>
    </source>
</reference>
<dbReference type="PANTHER" id="PTHR43680">
    <property type="entry name" value="NITRATE REDUCTASE MOLYBDENUM COFACTOR ASSEMBLY CHAPERONE"/>
    <property type="match status" value="1"/>
</dbReference>
<proteinExistence type="predicted"/>
<dbReference type="EMBL" id="CP138335">
    <property type="protein sequence ID" value="XBW07230.1"/>
    <property type="molecule type" value="Genomic_DNA"/>
</dbReference>
<protein>
    <submittedName>
        <fullName evidence="2">Nitrate reductase molybdenum cofactor assembly chaperone</fullName>
    </submittedName>
</protein>
<dbReference type="Gene3D" id="1.10.3480.10">
    <property type="entry name" value="TorD-like"/>
    <property type="match status" value="1"/>
</dbReference>
<dbReference type="GO" id="GO:0051082">
    <property type="term" value="F:unfolded protein binding"/>
    <property type="evidence" value="ECO:0007669"/>
    <property type="project" value="InterPro"/>
</dbReference>
<dbReference type="GO" id="GO:0051131">
    <property type="term" value="P:chaperone-mediated protein complex assembly"/>
    <property type="evidence" value="ECO:0007669"/>
    <property type="project" value="InterPro"/>
</dbReference>
<dbReference type="RefSeq" id="WP_350257436.1">
    <property type="nucleotide sequence ID" value="NZ_CP138335.1"/>
</dbReference>
<dbReference type="InterPro" id="IPR003765">
    <property type="entry name" value="NO3_reductase_chaperone_NarJ"/>
</dbReference>
<dbReference type="InterPro" id="IPR036411">
    <property type="entry name" value="TorD-like_sf"/>
</dbReference>
<accession>A0AAU7V6E2</accession>
<dbReference type="GO" id="GO:0016530">
    <property type="term" value="F:metallochaperone activity"/>
    <property type="evidence" value="ECO:0007669"/>
    <property type="project" value="TreeGrafter"/>
</dbReference>
<evidence type="ECO:0000313" key="2">
    <source>
        <dbReference type="EMBL" id="XBW07230.1"/>
    </source>
</evidence>
<dbReference type="Pfam" id="PF02613">
    <property type="entry name" value="Nitrate_red_del"/>
    <property type="match status" value="1"/>
</dbReference>
<sequence length="221" mass="24894">MSKARFVSAPALVPLDTTPCTPEQMRATHMLLSVLLDYPGEKFDQALAAAVDLPAPIQADLDQFVAWAQEAGERDVRSHYVDIFDQQRRCALYLSYYVAGDTRLRGSAILGFRQFLTALGYELDRDELDDYLPVILELSALSGDHLVWELLASHREGIEVMRSALYQAESPYRHLLDALARTLPEVDADTYERFQRLVTQGPPTEMVGAQLSTPWPTRSHQ</sequence>
<keyword evidence="1" id="KW-0534">Nitrate assimilation</keyword>